<dbReference type="AlphaFoldDB" id="A0A558HG97"/>
<keyword evidence="2" id="KW-0479">Metal-binding</keyword>
<dbReference type="SUPFAM" id="SSF56655">
    <property type="entry name" value="Carbohydrate phosphatase"/>
    <property type="match status" value="1"/>
</dbReference>
<reference evidence="3 4" key="1">
    <citation type="submission" date="2019-07" db="EMBL/GenBank/DDBJ databases">
        <title>Diversity of Bacteria from Kongsfjorden, Arctic.</title>
        <authorList>
            <person name="Yu Y."/>
        </authorList>
    </citation>
    <scope>NUCLEOTIDE SEQUENCE [LARGE SCALE GENOMIC DNA]</scope>
    <source>
        <strain evidence="3 4">SM1923</strain>
    </source>
</reference>
<dbReference type="PANTHER" id="PTHR20854">
    <property type="entry name" value="INOSITOL MONOPHOSPHATASE"/>
    <property type="match status" value="1"/>
</dbReference>
<accession>A0A558HG97</accession>
<dbReference type="GO" id="GO:0008934">
    <property type="term" value="F:inositol monophosphate 1-phosphatase activity"/>
    <property type="evidence" value="ECO:0007669"/>
    <property type="project" value="TreeGrafter"/>
</dbReference>
<proteinExistence type="inferred from homology"/>
<comment type="cofactor">
    <cofactor evidence="2">
        <name>Mg(2+)</name>
        <dbReference type="ChEBI" id="CHEBI:18420"/>
    </cofactor>
</comment>
<dbReference type="InterPro" id="IPR000760">
    <property type="entry name" value="Inositol_monophosphatase-like"/>
</dbReference>
<comment type="caution">
    <text evidence="3">The sequence shown here is derived from an EMBL/GenBank/DDBJ whole genome shotgun (WGS) entry which is preliminary data.</text>
</comment>
<dbReference type="Gene3D" id="3.30.540.10">
    <property type="entry name" value="Fructose-1,6-Bisphosphatase, subunit A, domain 1"/>
    <property type="match status" value="1"/>
</dbReference>
<dbReference type="EMBL" id="VNFH01000011">
    <property type="protein sequence ID" value="TVU68098.1"/>
    <property type="molecule type" value="Genomic_DNA"/>
</dbReference>
<comment type="similarity">
    <text evidence="1">Belongs to the inositol monophosphatase superfamily.</text>
</comment>
<dbReference type="GO" id="GO:0046872">
    <property type="term" value="F:metal ion binding"/>
    <property type="evidence" value="ECO:0007669"/>
    <property type="project" value="UniProtKB-KW"/>
</dbReference>
<dbReference type="STRING" id="553385.GCA_000591415_02374"/>
<evidence type="ECO:0000313" key="4">
    <source>
        <dbReference type="Proteomes" id="UP000319941"/>
    </source>
</evidence>
<dbReference type="RefSeq" id="WP_024952374.1">
    <property type="nucleotide sequence ID" value="NZ_CAWOWR010000013.1"/>
</dbReference>
<dbReference type="OrthoDB" id="9785695at2"/>
<gene>
    <name evidence="3" type="ORF">FQP86_15020</name>
</gene>
<keyword evidence="4" id="KW-1185">Reference proteome</keyword>
<evidence type="ECO:0000256" key="1">
    <source>
        <dbReference type="ARBA" id="ARBA00009759"/>
    </source>
</evidence>
<dbReference type="GO" id="GO:0006020">
    <property type="term" value="P:inositol metabolic process"/>
    <property type="evidence" value="ECO:0007669"/>
    <property type="project" value="TreeGrafter"/>
</dbReference>
<feature type="binding site" evidence="2">
    <location>
        <position position="215"/>
    </location>
    <ligand>
        <name>Mg(2+)</name>
        <dbReference type="ChEBI" id="CHEBI:18420"/>
        <label>1</label>
        <note>catalytic</note>
    </ligand>
</feature>
<dbReference type="PANTHER" id="PTHR20854:SF4">
    <property type="entry name" value="INOSITOL-1-MONOPHOSPHATASE-RELATED"/>
    <property type="match status" value="1"/>
</dbReference>
<name>A0A558HG97_9GAMM</name>
<sequence>MHPMVQFALRAARGAAEQFVRARERIEVARNDKDLDTFIEDTARRAEAHIVRQLERGYPQHGLSGRYTDHRDGEGQGSDYHWRVEPVHGYSNLASAASGFALSVVCLFKGRAEHAVVIAPFTDEEFIVSRGRGAQHSGHRIRVTNATSIDGARLAMGLPEDWQRSRYLTTYLSIIQQVGPQLNTLRTSGCALLDVLELAAGRVDAVYVLGLESGDSEIASLFLKECGALAGSADGTPVVVVEGALMAAGARLYKALAQTMQPHL</sequence>
<evidence type="ECO:0000313" key="3">
    <source>
        <dbReference type="EMBL" id="TVU68098.1"/>
    </source>
</evidence>
<dbReference type="Proteomes" id="UP000319941">
    <property type="component" value="Unassembled WGS sequence"/>
</dbReference>
<organism evidence="3 4">
    <name type="scientific">Cobetia crustatorum</name>
    <dbReference type="NCBI Taxonomy" id="553385"/>
    <lineage>
        <taxon>Bacteria</taxon>
        <taxon>Pseudomonadati</taxon>
        <taxon>Pseudomonadota</taxon>
        <taxon>Gammaproteobacteria</taxon>
        <taxon>Oceanospirillales</taxon>
        <taxon>Halomonadaceae</taxon>
        <taxon>Cobetia</taxon>
    </lineage>
</organism>
<dbReference type="GO" id="GO:0007165">
    <property type="term" value="P:signal transduction"/>
    <property type="evidence" value="ECO:0007669"/>
    <property type="project" value="TreeGrafter"/>
</dbReference>
<dbReference type="Pfam" id="PF00459">
    <property type="entry name" value="Inositol_P"/>
    <property type="match status" value="1"/>
</dbReference>
<evidence type="ECO:0000256" key="2">
    <source>
        <dbReference type="PIRSR" id="PIRSR600760-2"/>
    </source>
</evidence>
<dbReference type="PRINTS" id="PR00377">
    <property type="entry name" value="IMPHPHTASES"/>
</dbReference>
<keyword evidence="2" id="KW-0460">Magnesium</keyword>
<protein>
    <submittedName>
        <fullName evidence="3">Inositol monophosphatase</fullName>
    </submittedName>
</protein>
<dbReference type="Gene3D" id="3.40.190.80">
    <property type="match status" value="1"/>
</dbReference>